<dbReference type="PANTHER" id="PTHR35863:SF1">
    <property type="entry name" value="COBALT-PRECORRIN-5B C(1)-METHYLTRANSFERASE"/>
    <property type="match status" value="1"/>
</dbReference>
<evidence type="ECO:0000313" key="7">
    <source>
        <dbReference type="EMBL" id="SFR06569.1"/>
    </source>
</evidence>
<dbReference type="InterPro" id="IPR036074">
    <property type="entry name" value="CbiD_sf"/>
</dbReference>
<evidence type="ECO:0000256" key="1">
    <source>
        <dbReference type="ARBA" id="ARBA00022573"/>
    </source>
</evidence>
<reference evidence="8" key="1">
    <citation type="submission" date="2016-10" db="EMBL/GenBank/DDBJ databases">
        <authorList>
            <person name="Varghese N."/>
            <person name="Submissions S."/>
        </authorList>
    </citation>
    <scope>NUCLEOTIDE SEQUENCE [LARGE SCALE GENOMIC DNA]</scope>
    <source>
        <strain evidence="8">DSM 3669</strain>
    </source>
</reference>
<dbReference type="NCBIfam" id="TIGR00312">
    <property type="entry name" value="cbiD"/>
    <property type="match status" value="1"/>
</dbReference>
<dbReference type="UniPathway" id="UPA00148">
    <property type="reaction ID" value="UER00227"/>
</dbReference>
<dbReference type="GO" id="GO:0043780">
    <property type="term" value="F:cobalt-precorrin-5B C1-methyltransferase activity"/>
    <property type="evidence" value="ECO:0007669"/>
    <property type="project" value="RHEA"/>
</dbReference>
<dbReference type="Proteomes" id="UP000199584">
    <property type="component" value="Unassembled WGS sequence"/>
</dbReference>
<comment type="function">
    <text evidence="5">Catalyzes the methylation of C-1 in cobalt-precorrin-5B to form cobalt-precorrin-6A.</text>
</comment>
<dbReference type="SUPFAM" id="SSF111342">
    <property type="entry name" value="CbiD-like"/>
    <property type="match status" value="1"/>
</dbReference>
<feature type="signal peptide" evidence="6">
    <location>
        <begin position="1"/>
        <end position="17"/>
    </location>
</feature>
<protein>
    <recommendedName>
        <fullName evidence="5">Cobalt-precorrin-5B C(1)-methyltransferase</fullName>
        <ecNumber evidence="5">2.1.1.195</ecNumber>
    </recommendedName>
    <alternativeName>
        <fullName evidence="5">Cobalt-precorrin-6A synthase</fullName>
    </alternativeName>
</protein>
<name>A0A1I6DMB5_9FIRM</name>
<dbReference type="EMBL" id="FOYM01000013">
    <property type="protein sequence ID" value="SFR06569.1"/>
    <property type="molecule type" value="Genomic_DNA"/>
</dbReference>
<keyword evidence="1 5" id="KW-0169">Cobalamin biosynthesis</keyword>
<dbReference type="Gene3D" id="3.30.2110.10">
    <property type="entry name" value="CbiD-like"/>
    <property type="match status" value="1"/>
</dbReference>
<evidence type="ECO:0000256" key="6">
    <source>
        <dbReference type="SAM" id="SignalP"/>
    </source>
</evidence>
<sequence length="369" mass="38662">MVAQKKLRTGISTGACAAAAAKAAATALFKNQYPGRLPVSNPQGNQIWVPVQRYISLPQGQGAAVLKDGGDDPDVTHGLEVIAELVPDDSNLISIKGGEGVGRVTQPGLQVPVGGPAINPVPAWMIKTAVAEVLPENTGCSVTISVPGGEKVAKRTLNPRLGIVGGISILGTTGIVRPMSEEAFKNSLLPMIDMALAHGFDKVLLTPGRMGVKWATDRGLPEKTIVEMGNFVGFMLEGCVERGIKKVILWGHCGKLIKVAAGIFHTHSKLADARQETFAALAAAAGAGSATVNAILNSTTTEAIVEILLQHNLTRVLAMAAQRASARATAHVRDRLVVGTVLLSMRGEILAADEQARLIGRELGWRISP</sequence>
<evidence type="ECO:0000256" key="3">
    <source>
        <dbReference type="ARBA" id="ARBA00022679"/>
    </source>
</evidence>
<comment type="pathway">
    <text evidence="5">Cofactor biosynthesis; adenosylcobalamin biosynthesis; cob(II)yrinate a,c-diamide from sirohydrochlorin (anaerobic route): step 6/10.</text>
</comment>
<accession>A0A1I6DMB5</accession>
<dbReference type="EC" id="2.1.1.195" evidence="5"/>
<dbReference type="AlphaFoldDB" id="A0A1I6DMB5"/>
<keyword evidence="3 5" id="KW-0808">Transferase</keyword>
<keyword evidence="6" id="KW-0732">Signal</keyword>
<dbReference type="STRING" id="39060.SAMN05660706_11385"/>
<comment type="similarity">
    <text evidence="5">Belongs to the CbiD family.</text>
</comment>
<dbReference type="InterPro" id="IPR002748">
    <property type="entry name" value="CbiD"/>
</dbReference>
<dbReference type="OrthoDB" id="6439987at2"/>
<dbReference type="GO" id="GO:0019251">
    <property type="term" value="P:anaerobic cobalamin biosynthetic process"/>
    <property type="evidence" value="ECO:0007669"/>
    <property type="project" value="UniProtKB-UniRule"/>
</dbReference>
<feature type="chain" id="PRO_5011601716" description="Cobalt-precorrin-5B C(1)-methyltransferase" evidence="6">
    <location>
        <begin position="18"/>
        <end position="369"/>
    </location>
</feature>
<evidence type="ECO:0000256" key="5">
    <source>
        <dbReference type="HAMAP-Rule" id="MF_00787"/>
    </source>
</evidence>
<dbReference type="PANTHER" id="PTHR35863">
    <property type="entry name" value="COBALT-PRECORRIN-5B C(1)-METHYLTRANSFERASE"/>
    <property type="match status" value="1"/>
</dbReference>
<evidence type="ECO:0000313" key="8">
    <source>
        <dbReference type="Proteomes" id="UP000199584"/>
    </source>
</evidence>
<proteinExistence type="inferred from homology"/>
<dbReference type="RefSeq" id="WP_092483359.1">
    <property type="nucleotide sequence ID" value="NZ_FOYM01000013.1"/>
</dbReference>
<organism evidence="7 8">
    <name type="scientific">Desulfoscipio geothermicus DSM 3669</name>
    <dbReference type="NCBI Taxonomy" id="1121426"/>
    <lineage>
        <taxon>Bacteria</taxon>
        <taxon>Bacillati</taxon>
        <taxon>Bacillota</taxon>
        <taxon>Clostridia</taxon>
        <taxon>Eubacteriales</taxon>
        <taxon>Desulfallaceae</taxon>
        <taxon>Desulfoscipio</taxon>
    </lineage>
</organism>
<dbReference type="PIRSF" id="PIRSF026782">
    <property type="entry name" value="CbiD"/>
    <property type="match status" value="1"/>
</dbReference>
<comment type="catalytic activity">
    <reaction evidence="5">
        <text>Co-precorrin-5B + S-adenosyl-L-methionine = Co-precorrin-6A + S-adenosyl-L-homocysteine</text>
        <dbReference type="Rhea" id="RHEA:26285"/>
        <dbReference type="ChEBI" id="CHEBI:57856"/>
        <dbReference type="ChEBI" id="CHEBI:59789"/>
        <dbReference type="ChEBI" id="CHEBI:60063"/>
        <dbReference type="ChEBI" id="CHEBI:60064"/>
        <dbReference type="EC" id="2.1.1.195"/>
    </reaction>
</comment>
<evidence type="ECO:0000256" key="2">
    <source>
        <dbReference type="ARBA" id="ARBA00022603"/>
    </source>
</evidence>
<keyword evidence="8" id="KW-1185">Reference proteome</keyword>
<keyword evidence="2 5" id="KW-0489">Methyltransferase</keyword>
<gene>
    <name evidence="5" type="primary">cbiD</name>
    <name evidence="7" type="ORF">SAMN05660706_11385</name>
</gene>
<dbReference type="GO" id="GO:0032259">
    <property type="term" value="P:methylation"/>
    <property type="evidence" value="ECO:0007669"/>
    <property type="project" value="UniProtKB-KW"/>
</dbReference>
<evidence type="ECO:0000256" key="4">
    <source>
        <dbReference type="ARBA" id="ARBA00022691"/>
    </source>
</evidence>
<dbReference type="HAMAP" id="MF_00787">
    <property type="entry name" value="CbiD"/>
    <property type="match status" value="1"/>
</dbReference>
<dbReference type="Pfam" id="PF01888">
    <property type="entry name" value="CbiD"/>
    <property type="match status" value="1"/>
</dbReference>
<keyword evidence="4 5" id="KW-0949">S-adenosyl-L-methionine</keyword>